<sequence length="89" mass="9783">MISPGGVEQHYGIGSFWFRRLAQKSGIPVDPHAEEFTGAKQGGMKIGRTEHVPEARGVILRALDDETVKLRRSAIPGVRNVDYENVPGK</sequence>
<dbReference type="EMBL" id="AMGX01000001">
    <property type="protein sequence ID" value="EXJ76112.1"/>
    <property type="molecule type" value="Genomic_DNA"/>
</dbReference>
<accession>W9X6K3</accession>
<proteinExistence type="predicted"/>
<name>W9X6K3_9EURO</name>
<dbReference type="RefSeq" id="XP_007739429.1">
    <property type="nucleotide sequence ID" value="XM_007741239.1"/>
</dbReference>
<evidence type="ECO:0000313" key="1">
    <source>
        <dbReference type="EMBL" id="EXJ76112.1"/>
    </source>
</evidence>
<dbReference type="Proteomes" id="UP000019471">
    <property type="component" value="Unassembled WGS sequence"/>
</dbReference>
<evidence type="ECO:0000313" key="2">
    <source>
        <dbReference type="Proteomes" id="UP000019471"/>
    </source>
</evidence>
<protein>
    <submittedName>
        <fullName evidence="1">Uncharacterized protein</fullName>
    </submittedName>
</protein>
<dbReference type="GeneID" id="19185356"/>
<keyword evidence="2" id="KW-1185">Reference proteome</keyword>
<reference evidence="1 2" key="1">
    <citation type="submission" date="2013-03" db="EMBL/GenBank/DDBJ databases">
        <title>The Genome Sequence of Cladophialophora psammophila CBS 110553.</title>
        <authorList>
            <consortium name="The Broad Institute Genomics Platform"/>
            <person name="Cuomo C."/>
            <person name="de Hoog S."/>
            <person name="Gorbushina A."/>
            <person name="Walker B."/>
            <person name="Young S.K."/>
            <person name="Zeng Q."/>
            <person name="Gargeya S."/>
            <person name="Fitzgerald M."/>
            <person name="Haas B."/>
            <person name="Abouelleil A."/>
            <person name="Allen A.W."/>
            <person name="Alvarado L."/>
            <person name="Arachchi H.M."/>
            <person name="Berlin A.M."/>
            <person name="Chapman S.B."/>
            <person name="Gainer-Dewar J."/>
            <person name="Goldberg J."/>
            <person name="Griggs A."/>
            <person name="Gujja S."/>
            <person name="Hansen M."/>
            <person name="Howarth C."/>
            <person name="Imamovic A."/>
            <person name="Ireland A."/>
            <person name="Larimer J."/>
            <person name="McCowan C."/>
            <person name="Murphy C."/>
            <person name="Pearson M."/>
            <person name="Poon T.W."/>
            <person name="Priest M."/>
            <person name="Roberts A."/>
            <person name="Saif S."/>
            <person name="Shea T."/>
            <person name="Sisk P."/>
            <person name="Sykes S."/>
            <person name="Wortman J."/>
            <person name="Nusbaum C."/>
            <person name="Birren B."/>
        </authorList>
    </citation>
    <scope>NUCLEOTIDE SEQUENCE [LARGE SCALE GENOMIC DNA]</scope>
    <source>
        <strain evidence="1 2">CBS 110553</strain>
    </source>
</reference>
<organism evidence="1 2">
    <name type="scientific">Cladophialophora psammophila CBS 110553</name>
    <dbReference type="NCBI Taxonomy" id="1182543"/>
    <lineage>
        <taxon>Eukaryota</taxon>
        <taxon>Fungi</taxon>
        <taxon>Dikarya</taxon>
        <taxon>Ascomycota</taxon>
        <taxon>Pezizomycotina</taxon>
        <taxon>Eurotiomycetes</taxon>
        <taxon>Chaetothyriomycetidae</taxon>
        <taxon>Chaetothyriales</taxon>
        <taxon>Herpotrichiellaceae</taxon>
        <taxon>Cladophialophora</taxon>
    </lineage>
</organism>
<dbReference type="AlphaFoldDB" id="W9X6K3"/>
<comment type="caution">
    <text evidence="1">The sequence shown here is derived from an EMBL/GenBank/DDBJ whole genome shotgun (WGS) entry which is preliminary data.</text>
</comment>
<gene>
    <name evidence="1" type="ORF">A1O5_00620</name>
</gene>
<dbReference type="HOGENOM" id="CLU_2454546_0_0_1"/>